<evidence type="ECO:0000256" key="1">
    <source>
        <dbReference type="SAM" id="MobiDB-lite"/>
    </source>
</evidence>
<dbReference type="GO" id="GO:0051256">
    <property type="term" value="P:mitotic spindle midzone assembly"/>
    <property type="evidence" value="ECO:0007669"/>
    <property type="project" value="TreeGrafter"/>
</dbReference>
<reference evidence="2" key="1">
    <citation type="journal article" date="2020" name="Fungal Divers.">
        <title>Resolving the Mortierellaceae phylogeny through synthesis of multi-gene phylogenetics and phylogenomics.</title>
        <authorList>
            <person name="Vandepol N."/>
            <person name="Liber J."/>
            <person name="Desiro A."/>
            <person name="Na H."/>
            <person name="Kennedy M."/>
            <person name="Barry K."/>
            <person name="Grigoriev I.V."/>
            <person name="Miller A.N."/>
            <person name="O'Donnell K."/>
            <person name="Stajich J.E."/>
            <person name="Bonito G."/>
        </authorList>
    </citation>
    <scope>NUCLEOTIDE SEQUENCE</scope>
    <source>
        <strain evidence="2">REB-010B</strain>
    </source>
</reference>
<dbReference type="PANTHER" id="PTHR19321:SF41">
    <property type="entry name" value="FASCETTO-RELATED"/>
    <property type="match status" value="1"/>
</dbReference>
<feature type="compositionally biased region" description="Low complexity" evidence="1">
    <location>
        <begin position="718"/>
        <end position="737"/>
    </location>
</feature>
<organism evidence="2 3">
    <name type="scientific">Dissophora globulifera</name>
    <dbReference type="NCBI Taxonomy" id="979702"/>
    <lineage>
        <taxon>Eukaryota</taxon>
        <taxon>Fungi</taxon>
        <taxon>Fungi incertae sedis</taxon>
        <taxon>Mucoromycota</taxon>
        <taxon>Mortierellomycotina</taxon>
        <taxon>Mortierellomycetes</taxon>
        <taxon>Mortierellales</taxon>
        <taxon>Mortierellaceae</taxon>
        <taxon>Dissophora</taxon>
    </lineage>
</organism>
<accession>A0A9P6UZX8</accession>
<feature type="region of interest" description="Disordered" evidence="1">
    <location>
        <begin position="650"/>
        <end position="670"/>
    </location>
</feature>
<dbReference type="EMBL" id="JAAAIP010000002">
    <property type="protein sequence ID" value="KAG0330459.1"/>
    <property type="molecule type" value="Genomic_DNA"/>
</dbReference>
<dbReference type="InterPro" id="IPR007145">
    <property type="entry name" value="MAP65_Ase1_PRC1"/>
</dbReference>
<dbReference type="Pfam" id="PF03999">
    <property type="entry name" value="MAP65_ASE1"/>
    <property type="match status" value="1"/>
</dbReference>
<feature type="region of interest" description="Disordered" evidence="1">
    <location>
        <begin position="546"/>
        <end position="579"/>
    </location>
</feature>
<dbReference type="Gene3D" id="1.20.58.1520">
    <property type="match status" value="1"/>
</dbReference>
<feature type="region of interest" description="Disordered" evidence="1">
    <location>
        <begin position="693"/>
        <end position="749"/>
    </location>
</feature>
<evidence type="ECO:0000313" key="3">
    <source>
        <dbReference type="Proteomes" id="UP000738325"/>
    </source>
</evidence>
<feature type="region of interest" description="Disordered" evidence="1">
    <location>
        <begin position="610"/>
        <end position="630"/>
    </location>
</feature>
<gene>
    <name evidence="2" type="ORF">BGZ99_003030</name>
</gene>
<dbReference type="Proteomes" id="UP000738325">
    <property type="component" value="Unassembled WGS sequence"/>
</dbReference>
<dbReference type="GO" id="GO:0005737">
    <property type="term" value="C:cytoplasm"/>
    <property type="evidence" value="ECO:0007669"/>
    <property type="project" value="TreeGrafter"/>
</dbReference>
<feature type="region of interest" description="Disordered" evidence="1">
    <location>
        <begin position="25"/>
        <end position="57"/>
    </location>
</feature>
<proteinExistence type="predicted"/>
<dbReference type="AlphaFoldDB" id="A0A9P6UZX8"/>
<dbReference type="OrthoDB" id="642895at2759"/>
<dbReference type="GO" id="GO:0008017">
    <property type="term" value="F:microtubule binding"/>
    <property type="evidence" value="ECO:0007669"/>
    <property type="project" value="InterPro"/>
</dbReference>
<comment type="caution">
    <text evidence="2">The sequence shown here is derived from an EMBL/GenBank/DDBJ whole genome shotgun (WGS) entry which is preliminary data.</text>
</comment>
<dbReference type="PANTHER" id="PTHR19321">
    <property type="entry name" value="PROTEIN REGULATOR OF CYTOKINESIS 1 PRC1-RELATED"/>
    <property type="match status" value="1"/>
</dbReference>
<feature type="compositionally biased region" description="Polar residues" evidence="1">
    <location>
        <begin position="693"/>
        <end position="711"/>
    </location>
</feature>
<name>A0A9P6UZX8_9FUNG</name>
<keyword evidence="3" id="KW-1185">Reference proteome</keyword>
<evidence type="ECO:0000313" key="2">
    <source>
        <dbReference type="EMBL" id="KAG0330459.1"/>
    </source>
</evidence>
<protein>
    <submittedName>
        <fullName evidence="2">Uncharacterized protein</fullName>
    </submittedName>
</protein>
<sequence>MVHIHASHSALNVIASSQPWIEKGLSPRRRRRHSSSTVLLHANPDTDARTDTDSGLDSDADTVAATVVATAIATPPPTKMTMSAAAISPNVIQAVVQADTTTHHPTSESQRLQDADQDAAIWQVLVDLDRLVRQDHLLLAAEIEDLMVALENHCHQLGVDPVNVSDLLILPSTDILRRRERVERLVSRIITIAENICESPEPYLQSAMPPMSRARVLQLERTYQTLEKEWIERLQRFQSMVGMLRVRWDQCGYFPVDDYDDALCKLFELADPQDPTLEISQIEAPLCLSKACLASLSTKLADLDQNYYTRQSRIKAMEHILGSIYQDLGTDEENKVIFRNEATVKYAAELGRELKAFQIELTARKVYQSGLRWEALTAVWDSCLVGEQERNAFRSAIEQSDVPYAEKLDRIQSRIESCRVRFSKCGSVYKLMMTRSNHIERMVTFESAARDPKRLFQSSFQLVEEDKFRRRAYPTLLKLESTLIEAIEAFEKEHEERFMYEGVPYLETLQSETDKRHVNETVFAKFTPVIAAPTRSQTIQIMGRPISPISTPQISTPSLRPSTSLRNSMPPVRPLDTSRRSHIHPELAQASIALCGTLSSREALLDRSKDGQDYGAATPLKPHPVSHRRDISGTSMVSASSGHLLRSKSSMSSLSVTSGSASGSASAANSPLAETNLNGGSYFESAPPSSLSCAPTAVSHASTNFPTSELKSQPAERLSLPSSGSKSLVGLSKTSTLRLQSGSARRMGS</sequence>
<feature type="compositionally biased region" description="Low complexity" evidence="1">
    <location>
        <begin position="546"/>
        <end position="558"/>
    </location>
</feature>
<dbReference type="GO" id="GO:1990023">
    <property type="term" value="C:mitotic spindle midzone"/>
    <property type="evidence" value="ECO:0007669"/>
    <property type="project" value="TreeGrafter"/>
</dbReference>